<comment type="caution">
    <text evidence="7">The sequence shown here is derived from an EMBL/GenBank/DDBJ whole genome shotgun (WGS) entry which is preliminary data.</text>
</comment>
<dbReference type="GO" id="GO:0004519">
    <property type="term" value="F:endonuclease activity"/>
    <property type="evidence" value="ECO:0007669"/>
    <property type="project" value="UniProtKB-KW"/>
</dbReference>
<organism evidence="7 8">
    <name type="scientific">Lichenicoccus roseus</name>
    <dbReference type="NCBI Taxonomy" id="2683649"/>
    <lineage>
        <taxon>Bacteria</taxon>
        <taxon>Pseudomonadati</taxon>
        <taxon>Pseudomonadota</taxon>
        <taxon>Alphaproteobacteria</taxon>
        <taxon>Acetobacterales</taxon>
        <taxon>Acetobacteraceae</taxon>
        <taxon>Lichenicoccus</taxon>
    </lineage>
</organism>
<dbReference type="SUPFAM" id="SSF143011">
    <property type="entry name" value="RelE-like"/>
    <property type="match status" value="1"/>
</dbReference>
<evidence type="ECO:0000313" key="8">
    <source>
        <dbReference type="Proteomes" id="UP000305654"/>
    </source>
</evidence>
<evidence type="ECO:0000256" key="1">
    <source>
        <dbReference type="ARBA" id="ARBA00008172"/>
    </source>
</evidence>
<dbReference type="Proteomes" id="UP000305654">
    <property type="component" value="Unassembled WGS sequence"/>
</dbReference>
<reference evidence="7 8" key="1">
    <citation type="submission" date="2019-05" db="EMBL/GenBank/DDBJ databases">
        <authorList>
            <person name="Pankratov T."/>
            <person name="Grouzdev D."/>
        </authorList>
    </citation>
    <scope>NUCLEOTIDE SEQUENCE [LARGE SCALE GENOMIC DNA]</scope>
    <source>
        <strain evidence="7 8">KEBCLARHB70R</strain>
    </source>
</reference>
<evidence type="ECO:0000256" key="3">
    <source>
        <dbReference type="ARBA" id="ARBA00022722"/>
    </source>
</evidence>
<keyword evidence="4" id="KW-0255">Endonuclease</keyword>
<dbReference type="NCBIfam" id="TIGR02116">
    <property type="entry name" value="toxin_Txe_YoeB"/>
    <property type="match status" value="1"/>
</dbReference>
<dbReference type="PANTHER" id="PTHR38039:SF1">
    <property type="entry name" value="TOXIN YOEB"/>
    <property type="match status" value="1"/>
</dbReference>
<evidence type="ECO:0000256" key="5">
    <source>
        <dbReference type="ARBA" id="ARBA00022801"/>
    </source>
</evidence>
<keyword evidence="2" id="KW-1277">Toxin-antitoxin system</keyword>
<dbReference type="InterPro" id="IPR035093">
    <property type="entry name" value="RelE/ParE_toxin_dom_sf"/>
</dbReference>
<gene>
    <name evidence="7" type="ORF">FE263_20960</name>
</gene>
<evidence type="ECO:0000256" key="6">
    <source>
        <dbReference type="ARBA" id="ARBA00030388"/>
    </source>
</evidence>
<dbReference type="InterPro" id="IPR009614">
    <property type="entry name" value="YoeB_toxin"/>
</dbReference>
<dbReference type="Pfam" id="PF06769">
    <property type="entry name" value="YoeB_toxin"/>
    <property type="match status" value="1"/>
</dbReference>
<dbReference type="GO" id="GO:0045892">
    <property type="term" value="P:negative regulation of DNA-templated transcription"/>
    <property type="evidence" value="ECO:0007669"/>
    <property type="project" value="TreeGrafter"/>
</dbReference>
<dbReference type="Gene3D" id="3.30.2310.20">
    <property type="entry name" value="RelE-like"/>
    <property type="match status" value="1"/>
</dbReference>
<dbReference type="RefSeq" id="WP_138327995.1">
    <property type="nucleotide sequence ID" value="NZ_VCDI01000012.1"/>
</dbReference>
<keyword evidence="8" id="KW-1185">Reference proteome</keyword>
<dbReference type="PANTHER" id="PTHR38039">
    <property type="entry name" value="TOXIN YOEB"/>
    <property type="match status" value="1"/>
</dbReference>
<dbReference type="OrthoDB" id="9801102at2"/>
<comment type="similarity">
    <text evidence="1">Belongs to the YoeB family.</text>
</comment>
<dbReference type="AlphaFoldDB" id="A0A5R9J4W8"/>
<name>A0A5R9J4W8_9PROT</name>
<dbReference type="EMBL" id="VCDI01000012">
    <property type="protein sequence ID" value="TLU70661.1"/>
    <property type="molecule type" value="Genomic_DNA"/>
</dbReference>
<keyword evidence="3" id="KW-0540">Nuclease</keyword>
<proteinExistence type="inferred from homology"/>
<sequence>MRVHFSDDGWADYLYWVDADPAVHRRLNALIEDVRRHPFQGIGKPEALKGDLSGWWSRRITAEHRLVYRVQGRQGEDQRIEVIQCRYHY</sequence>
<dbReference type="GO" id="GO:0006401">
    <property type="term" value="P:RNA catabolic process"/>
    <property type="evidence" value="ECO:0007669"/>
    <property type="project" value="InterPro"/>
</dbReference>
<dbReference type="GO" id="GO:0016787">
    <property type="term" value="F:hydrolase activity"/>
    <property type="evidence" value="ECO:0007669"/>
    <property type="project" value="UniProtKB-KW"/>
</dbReference>
<evidence type="ECO:0000313" key="7">
    <source>
        <dbReference type="EMBL" id="TLU70661.1"/>
    </source>
</evidence>
<protein>
    <recommendedName>
        <fullName evidence="6">Putative mRNA interferase YoeB</fullName>
    </recommendedName>
</protein>
<evidence type="ECO:0000256" key="4">
    <source>
        <dbReference type="ARBA" id="ARBA00022759"/>
    </source>
</evidence>
<evidence type="ECO:0000256" key="2">
    <source>
        <dbReference type="ARBA" id="ARBA00022649"/>
    </source>
</evidence>
<keyword evidence="5" id="KW-0378">Hydrolase</keyword>
<accession>A0A5R9J4W8</accession>